<feature type="transmembrane region" description="Helical" evidence="8">
    <location>
        <begin position="176"/>
        <end position="196"/>
    </location>
</feature>
<feature type="transmembrane region" description="Helical" evidence="8">
    <location>
        <begin position="229"/>
        <end position="250"/>
    </location>
</feature>
<gene>
    <name evidence="9" type="ORF">DLM86_05930</name>
</gene>
<comment type="caution">
    <text evidence="9">The sequence shown here is derived from an EMBL/GenBank/DDBJ whole genome shotgun (WGS) entry which is preliminary data.</text>
</comment>
<evidence type="ECO:0000256" key="6">
    <source>
        <dbReference type="ARBA" id="ARBA00022989"/>
    </source>
</evidence>
<evidence type="ECO:0000256" key="5">
    <source>
        <dbReference type="ARBA" id="ARBA00022692"/>
    </source>
</evidence>
<name>A0A2V5KAM7_9BACL</name>
<feature type="transmembrane region" description="Helical" evidence="8">
    <location>
        <begin position="134"/>
        <end position="156"/>
    </location>
</feature>
<comment type="subcellular location">
    <subcellularLocation>
        <location evidence="1">Cell membrane</location>
        <topology evidence="1">Multi-pass membrane protein</topology>
    </subcellularLocation>
</comment>
<dbReference type="GO" id="GO:0022857">
    <property type="term" value="F:transmembrane transporter activity"/>
    <property type="evidence" value="ECO:0007669"/>
    <property type="project" value="InterPro"/>
</dbReference>
<dbReference type="PANTHER" id="PTHR32196:SF21">
    <property type="entry name" value="ABC TRANSPORTER PERMEASE PROTEIN YPHD-RELATED"/>
    <property type="match status" value="1"/>
</dbReference>
<organism evidence="9 10">
    <name type="scientific">Paenibacillus flagellatus</name>
    <dbReference type="NCBI Taxonomy" id="2211139"/>
    <lineage>
        <taxon>Bacteria</taxon>
        <taxon>Bacillati</taxon>
        <taxon>Bacillota</taxon>
        <taxon>Bacilli</taxon>
        <taxon>Bacillales</taxon>
        <taxon>Paenibacillaceae</taxon>
        <taxon>Paenibacillus</taxon>
    </lineage>
</organism>
<feature type="transmembrane region" description="Helical" evidence="8">
    <location>
        <begin position="282"/>
        <end position="301"/>
    </location>
</feature>
<dbReference type="GO" id="GO:0005886">
    <property type="term" value="C:plasma membrane"/>
    <property type="evidence" value="ECO:0007669"/>
    <property type="project" value="UniProtKB-SubCell"/>
</dbReference>
<feature type="transmembrane region" description="Helical" evidence="8">
    <location>
        <begin position="29"/>
        <end position="51"/>
    </location>
</feature>
<sequence length="331" mass="34298">MDQTNTKGTAAAASAKPTSFSFGRLMRTYGTAFAGLLIVLVFCALSPDSFATWGNAVNISRQISFLVIIGLGTTIVMAVGEFDLSVGATASLGGVIAAKMAVAGVPIWLSLLAPLAVAFVIGYVNGYIVTRFRVLSFVTTLAMGTILGGFTFWLTGGATVFENIPESFGTIGQSEWLGLPLLSLIMVLFTILFWHIMANSAFGRRLYAIGGNEAASRIAGVAVARNKNVAFALCAALAALTGVLMASRLGSAHPTGGAGLFLPAYAAAFLGMTAFKEGVPNIWGTFIGAAIIGILANGLTILEVPTFMQDVITGCILIAAVIVQRLGRGGR</sequence>
<evidence type="ECO:0000256" key="3">
    <source>
        <dbReference type="ARBA" id="ARBA00022475"/>
    </source>
</evidence>
<evidence type="ECO:0000256" key="1">
    <source>
        <dbReference type="ARBA" id="ARBA00004651"/>
    </source>
</evidence>
<keyword evidence="3" id="KW-1003">Cell membrane</keyword>
<keyword evidence="7 8" id="KW-0472">Membrane</keyword>
<feature type="transmembrane region" description="Helical" evidence="8">
    <location>
        <begin position="100"/>
        <end position="122"/>
    </location>
</feature>
<keyword evidence="2" id="KW-0813">Transport</keyword>
<dbReference type="Proteomes" id="UP000247476">
    <property type="component" value="Unassembled WGS sequence"/>
</dbReference>
<dbReference type="PANTHER" id="PTHR32196">
    <property type="entry name" value="ABC TRANSPORTER PERMEASE PROTEIN YPHD-RELATED-RELATED"/>
    <property type="match status" value="1"/>
</dbReference>
<dbReference type="CDD" id="cd06579">
    <property type="entry name" value="TM_PBP1_transp_AraH_like"/>
    <property type="match status" value="1"/>
</dbReference>
<evidence type="ECO:0000256" key="7">
    <source>
        <dbReference type="ARBA" id="ARBA00023136"/>
    </source>
</evidence>
<evidence type="ECO:0000313" key="9">
    <source>
        <dbReference type="EMBL" id="PYI56508.1"/>
    </source>
</evidence>
<dbReference type="EMBL" id="QJVJ01000002">
    <property type="protein sequence ID" value="PYI56508.1"/>
    <property type="molecule type" value="Genomic_DNA"/>
</dbReference>
<dbReference type="AlphaFoldDB" id="A0A2V5KAM7"/>
<keyword evidence="6 8" id="KW-1133">Transmembrane helix</keyword>
<keyword evidence="5 8" id="KW-0812">Transmembrane</keyword>
<dbReference type="InterPro" id="IPR001851">
    <property type="entry name" value="ABC_transp_permease"/>
</dbReference>
<feature type="transmembrane region" description="Helical" evidence="8">
    <location>
        <begin position="307"/>
        <end position="327"/>
    </location>
</feature>
<protein>
    <submittedName>
        <fullName evidence="9">ABC transporter permease</fullName>
    </submittedName>
</protein>
<keyword evidence="10" id="KW-1185">Reference proteome</keyword>
<evidence type="ECO:0000313" key="10">
    <source>
        <dbReference type="Proteomes" id="UP000247476"/>
    </source>
</evidence>
<feature type="transmembrane region" description="Helical" evidence="8">
    <location>
        <begin position="63"/>
        <end position="80"/>
    </location>
</feature>
<proteinExistence type="predicted"/>
<dbReference type="OrthoDB" id="9784538at2"/>
<evidence type="ECO:0000256" key="4">
    <source>
        <dbReference type="ARBA" id="ARBA00022519"/>
    </source>
</evidence>
<reference evidence="9 10" key="1">
    <citation type="submission" date="2018-05" db="EMBL/GenBank/DDBJ databases">
        <title>Paenibacillus flagellatus sp. nov., isolated from selenium mineral soil.</title>
        <authorList>
            <person name="Dai X."/>
        </authorList>
    </citation>
    <scope>NUCLEOTIDE SEQUENCE [LARGE SCALE GENOMIC DNA]</scope>
    <source>
        <strain evidence="9 10">DXL2</strain>
    </source>
</reference>
<feature type="transmembrane region" description="Helical" evidence="8">
    <location>
        <begin position="256"/>
        <end position="275"/>
    </location>
</feature>
<evidence type="ECO:0000256" key="8">
    <source>
        <dbReference type="SAM" id="Phobius"/>
    </source>
</evidence>
<dbReference type="Pfam" id="PF02653">
    <property type="entry name" value="BPD_transp_2"/>
    <property type="match status" value="1"/>
</dbReference>
<keyword evidence="4" id="KW-0997">Cell inner membrane</keyword>
<dbReference type="RefSeq" id="WP_110839035.1">
    <property type="nucleotide sequence ID" value="NZ_QJVJ01000002.1"/>
</dbReference>
<accession>A0A2V5KAM7</accession>
<evidence type="ECO:0000256" key="2">
    <source>
        <dbReference type="ARBA" id="ARBA00022448"/>
    </source>
</evidence>